<sequence>MSGLWAGGGSYQAWADHLEDWADGGTAAVPDPPALTQDGLPADAWQRLNVRITEALGRRLQSWADALVAALAAAPDEFSAGRTLAQSRDGLRQVRAAASHPSLPEDFRNRLLASVDAQIRRLQDDIEAQLDEVAGDGPDPRWREARRRTVRDNRLTQVLAEDPAAAARGAAATWSYDPAANGRRVIGG</sequence>
<keyword evidence="2" id="KW-1185">Reference proteome</keyword>
<reference evidence="1 2" key="1">
    <citation type="submission" date="2021-03" db="EMBL/GenBank/DDBJ databases">
        <title>Sequencing the genomes of 1000 actinobacteria strains.</title>
        <authorList>
            <person name="Klenk H.-P."/>
        </authorList>
    </citation>
    <scope>NUCLEOTIDE SEQUENCE [LARGE SCALE GENOMIC DNA]</scope>
    <source>
        <strain evidence="1 2">DSM 40843</strain>
    </source>
</reference>
<protein>
    <submittedName>
        <fullName evidence="1">Uncharacterized protein</fullName>
    </submittedName>
</protein>
<dbReference type="EMBL" id="JAGINS010000001">
    <property type="protein sequence ID" value="MBP2360171.1"/>
    <property type="molecule type" value="Genomic_DNA"/>
</dbReference>
<comment type="caution">
    <text evidence="1">The sequence shown here is derived from an EMBL/GenBank/DDBJ whole genome shotgun (WGS) entry which is preliminary data.</text>
</comment>
<accession>A0ABS4V8E5</accession>
<dbReference type="Proteomes" id="UP001519311">
    <property type="component" value="Unassembled WGS sequence"/>
</dbReference>
<proteinExistence type="predicted"/>
<organism evidence="1 2">
    <name type="scientific">Streptomyces clavifer</name>
    <dbReference type="NCBI Taxonomy" id="68188"/>
    <lineage>
        <taxon>Bacteria</taxon>
        <taxon>Bacillati</taxon>
        <taxon>Actinomycetota</taxon>
        <taxon>Actinomycetes</taxon>
        <taxon>Kitasatosporales</taxon>
        <taxon>Streptomycetaceae</taxon>
        <taxon>Streptomyces</taxon>
    </lineage>
</organism>
<evidence type="ECO:0000313" key="2">
    <source>
        <dbReference type="Proteomes" id="UP001519311"/>
    </source>
</evidence>
<name>A0ABS4V8E5_9ACTN</name>
<dbReference type="GeneID" id="97343743"/>
<gene>
    <name evidence="1" type="ORF">JOF59_002571</name>
</gene>
<dbReference type="RefSeq" id="WP_056793041.1">
    <property type="nucleotide sequence ID" value="NZ_BMWJ01000004.1"/>
</dbReference>
<evidence type="ECO:0000313" key="1">
    <source>
        <dbReference type="EMBL" id="MBP2360171.1"/>
    </source>
</evidence>